<sequence>MGAMPRRLLAALPLLALCFATPAQAQSAEDWPRCTRAIAAAEPGSGVPPGLLGAIALVESGQRNPATGAPTPWPWSYNVNGESHSPPSKAAAVAEVAALQARGIRSIDVGCMQVNLLHHPTAFANLEEAFDPPANLRYAIRFLKELQGRTGDWGAAIARYHSGEAERGAAYQRRVTLARMGAAWNSGGGVPLPANLARDICAPGLTPTLLIGGRAEARRFMTAEARRAGRPPPFVRAAAARPRVACLRPTGRGTAVRR</sequence>
<keyword evidence="2" id="KW-0732">Signal</keyword>
<feature type="signal peptide" evidence="2">
    <location>
        <begin position="1"/>
        <end position="25"/>
    </location>
</feature>
<reference evidence="4 5" key="1">
    <citation type="submission" date="2016-10" db="EMBL/GenBank/DDBJ databases">
        <title>Draft Genome sequence of Roseomonas sp. strain M3.</title>
        <authorList>
            <person name="Subhash Y."/>
            <person name="Lee S."/>
        </authorList>
    </citation>
    <scope>NUCLEOTIDE SEQUENCE [LARGE SCALE GENOMIC DNA]</scope>
    <source>
        <strain evidence="4 5">M3</strain>
    </source>
</reference>
<evidence type="ECO:0000313" key="5">
    <source>
        <dbReference type="Proteomes" id="UP000188879"/>
    </source>
</evidence>
<dbReference type="AlphaFoldDB" id="A0A1V2H5F6"/>
<dbReference type="SUPFAM" id="SSF53955">
    <property type="entry name" value="Lysozyme-like"/>
    <property type="match status" value="1"/>
</dbReference>
<feature type="domain" description="Transglycosylase SLT" evidence="3">
    <location>
        <begin position="38"/>
        <end position="170"/>
    </location>
</feature>
<evidence type="ECO:0000256" key="1">
    <source>
        <dbReference type="ARBA" id="ARBA00009387"/>
    </source>
</evidence>
<comment type="similarity">
    <text evidence="1">Belongs to the virb1 family.</text>
</comment>
<accession>A0A1V2H5F6</accession>
<gene>
    <name evidence="4" type="ORF">BKE38_08330</name>
</gene>
<dbReference type="Gene3D" id="1.10.530.10">
    <property type="match status" value="1"/>
</dbReference>
<evidence type="ECO:0000256" key="2">
    <source>
        <dbReference type="SAM" id="SignalP"/>
    </source>
</evidence>
<dbReference type="InterPro" id="IPR008258">
    <property type="entry name" value="Transglycosylase_SLT_dom_1"/>
</dbReference>
<protein>
    <recommendedName>
        <fullName evidence="3">Transglycosylase SLT domain-containing protein</fullName>
    </recommendedName>
</protein>
<evidence type="ECO:0000313" key="4">
    <source>
        <dbReference type="EMBL" id="ONG55787.1"/>
    </source>
</evidence>
<proteinExistence type="inferred from homology"/>
<organism evidence="4 5">
    <name type="scientific">Teichococcus deserti</name>
    <dbReference type="NCBI Taxonomy" id="1817963"/>
    <lineage>
        <taxon>Bacteria</taxon>
        <taxon>Pseudomonadati</taxon>
        <taxon>Pseudomonadota</taxon>
        <taxon>Alphaproteobacteria</taxon>
        <taxon>Acetobacterales</taxon>
        <taxon>Roseomonadaceae</taxon>
        <taxon>Roseomonas</taxon>
    </lineage>
</organism>
<dbReference type="Proteomes" id="UP000188879">
    <property type="component" value="Unassembled WGS sequence"/>
</dbReference>
<dbReference type="RefSeq" id="WP_076956891.1">
    <property type="nucleotide sequence ID" value="NZ_MLCO01000066.1"/>
</dbReference>
<dbReference type="EMBL" id="MLCO01000066">
    <property type="protein sequence ID" value="ONG55787.1"/>
    <property type="molecule type" value="Genomic_DNA"/>
</dbReference>
<dbReference type="CDD" id="cd13400">
    <property type="entry name" value="LT_IagB-like"/>
    <property type="match status" value="1"/>
</dbReference>
<keyword evidence="5" id="KW-1185">Reference proteome</keyword>
<comment type="caution">
    <text evidence="4">The sequence shown here is derived from an EMBL/GenBank/DDBJ whole genome shotgun (WGS) entry which is preliminary data.</text>
</comment>
<evidence type="ECO:0000259" key="3">
    <source>
        <dbReference type="Pfam" id="PF01464"/>
    </source>
</evidence>
<name>A0A1V2H5F6_9PROT</name>
<dbReference type="Pfam" id="PF01464">
    <property type="entry name" value="SLT"/>
    <property type="match status" value="1"/>
</dbReference>
<dbReference type="InterPro" id="IPR023346">
    <property type="entry name" value="Lysozyme-like_dom_sf"/>
</dbReference>
<feature type="chain" id="PRO_5012234384" description="Transglycosylase SLT domain-containing protein" evidence="2">
    <location>
        <begin position="26"/>
        <end position="258"/>
    </location>
</feature>